<keyword evidence="2" id="KW-1185">Reference proteome</keyword>
<accession>A0A8D5AHJ9</accession>
<dbReference type="AlphaFoldDB" id="A0A8D5AHJ9"/>
<evidence type="ECO:0000313" key="1">
    <source>
        <dbReference type="EMBL" id="BBL70346.1"/>
    </source>
</evidence>
<dbReference type="EMBL" id="AP019782">
    <property type="protein sequence ID" value="BBL70346.1"/>
    <property type="molecule type" value="Genomic_DNA"/>
</dbReference>
<sequence length="186" mass="20943">MSGISQQLADAIRVKAATHHIPESLLRAFVLTESSGDMAATRYEPVYRWIVDPLTGKPFRRLTTDEAASAMPPADFYPQAPDAAARAGEWRGQRTSWGPMQVMGAVARERGFRGPFEQLNGVWGLYCGCLLLERLRERFLSGFGWQGVAAAYNAGTPRRTGNGRWENQQYIDKLRRNGARFEEYDR</sequence>
<dbReference type="RefSeq" id="WP_221048372.1">
    <property type="nucleotide sequence ID" value="NZ_AP019782.1"/>
</dbReference>
<protein>
    <submittedName>
        <fullName evidence="1">Lysozyme</fullName>
    </submittedName>
</protein>
<dbReference type="Proteomes" id="UP000824988">
    <property type="component" value="Chromosome"/>
</dbReference>
<evidence type="ECO:0000313" key="2">
    <source>
        <dbReference type="Proteomes" id="UP000824988"/>
    </source>
</evidence>
<dbReference type="KEGG" id="moz:MoryE10_09520"/>
<gene>
    <name evidence="1" type="ORF">MoryE10_09520</name>
</gene>
<organism evidence="1 2">
    <name type="scientific">Methylogaea oryzae</name>
    <dbReference type="NCBI Taxonomy" id="1295382"/>
    <lineage>
        <taxon>Bacteria</taxon>
        <taxon>Pseudomonadati</taxon>
        <taxon>Pseudomonadota</taxon>
        <taxon>Gammaproteobacteria</taxon>
        <taxon>Methylococcales</taxon>
        <taxon>Methylococcaceae</taxon>
        <taxon>Methylogaea</taxon>
    </lineage>
</organism>
<reference evidence="1" key="1">
    <citation type="submission" date="2019-06" db="EMBL/GenBank/DDBJ databases">
        <title>Complete genome sequence of Methylogaea oryzae strain JCM16910.</title>
        <authorList>
            <person name="Asakawa S."/>
        </authorList>
    </citation>
    <scope>NUCLEOTIDE SEQUENCE</scope>
    <source>
        <strain evidence="1">E10</strain>
    </source>
</reference>
<proteinExistence type="predicted"/>
<name>A0A8D5AHJ9_9GAMM</name>